<evidence type="ECO:0000313" key="5">
    <source>
        <dbReference type="Proteomes" id="UP001363151"/>
    </source>
</evidence>
<feature type="chain" id="PRO_5046459280" evidence="3">
    <location>
        <begin position="16"/>
        <end position="526"/>
    </location>
</feature>
<evidence type="ECO:0000256" key="3">
    <source>
        <dbReference type="SAM" id="SignalP"/>
    </source>
</evidence>
<proteinExistence type="predicted"/>
<protein>
    <submittedName>
        <fullName evidence="4">Uncharacterized protein</fullName>
    </submittedName>
</protein>
<dbReference type="EMBL" id="JBBJCI010000124">
    <property type="protein sequence ID" value="KAK7247899.1"/>
    <property type="molecule type" value="Genomic_DNA"/>
</dbReference>
<keyword evidence="1 3" id="KW-0732">Signal</keyword>
<organism evidence="4 5">
    <name type="scientific">Aureococcus anophagefferens</name>
    <name type="common">Harmful bloom alga</name>
    <dbReference type="NCBI Taxonomy" id="44056"/>
    <lineage>
        <taxon>Eukaryota</taxon>
        <taxon>Sar</taxon>
        <taxon>Stramenopiles</taxon>
        <taxon>Ochrophyta</taxon>
        <taxon>Pelagophyceae</taxon>
        <taxon>Pelagomonadales</taxon>
        <taxon>Pelagomonadaceae</taxon>
        <taxon>Aureococcus</taxon>
    </lineage>
</organism>
<evidence type="ECO:0000313" key="4">
    <source>
        <dbReference type="EMBL" id="KAK7247899.1"/>
    </source>
</evidence>
<evidence type="ECO:0000256" key="1">
    <source>
        <dbReference type="ARBA" id="ARBA00022729"/>
    </source>
</evidence>
<dbReference type="InterPro" id="IPR013517">
    <property type="entry name" value="FG-GAP"/>
</dbReference>
<evidence type="ECO:0000256" key="2">
    <source>
        <dbReference type="SAM" id="Phobius"/>
    </source>
</evidence>
<dbReference type="Pfam" id="PF13517">
    <property type="entry name" value="FG-GAP_3"/>
    <property type="match status" value="1"/>
</dbReference>
<feature type="signal peptide" evidence="3">
    <location>
        <begin position="1"/>
        <end position="15"/>
    </location>
</feature>
<dbReference type="PANTHER" id="PTHR44103">
    <property type="entry name" value="PROPROTEIN CONVERTASE P"/>
    <property type="match status" value="1"/>
</dbReference>
<gene>
    <name evidence="4" type="ORF">SO694_00084173</name>
</gene>
<keyword evidence="2" id="KW-0472">Membrane</keyword>
<keyword evidence="2" id="KW-1133">Transmembrane helix</keyword>
<feature type="transmembrane region" description="Helical" evidence="2">
    <location>
        <begin position="295"/>
        <end position="314"/>
    </location>
</feature>
<comment type="caution">
    <text evidence="4">The sequence shown here is derived from an EMBL/GenBank/DDBJ whole genome shotgun (WGS) entry which is preliminary data.</text>
</comment>
<reference evidence="4 5" key="1">
    <citation type="submission" date="2024-03" db="EMBL/GenBank/DDBJ databases">
        <title>Aureococcus anophagefferens CCMP1851 and Kratosvirus quantuckense: Draft genome of a second virus-susceptible host strain in the model system.</title>
        <authorList>
            <person name="Chase E."/>
            <person name="Truchon A.R."/>
            <person name="Schepens W."/>
            <person name="Wilhelm S.W."/>
        </authorList>
    </citation>
    <scope>NUCLEOTIDE SEQUENCE [LARGE SCALE GENOMIC DNA]</scope>
    <source>
        <strain evidence="4 5">CCMP1851</strain>
    </source>
</reference>
<dbReference type="InterPro" id="IPR028994">
    <property type="entry name" value="Integrin_alpha_N"/>
</dbReference>
<name>A0ABR1G4C1_AURAN</name>
<keyword evidence="5" id="KW-1185">Reference proteome</keyword>
<dbReference type="Proteomes" id="UP001363151">
    <property type="component" value="Unassembled WGS sequence"/>
</dbReference>
<feature type="transmembrane region" description="Helical" evidence="2">
    <location>
        <begin position="461"/>
        <end position="482"/>
    </location>
</feature>
<sequence>MELWLLALLPALARAACSPRVITASADAVWSVFAIDVDGDGDVDALSASGDDDTVAWYENDGSQSFTERIITTLHNNPISVFAIDVDGDGDVDLLSAYKFEDAGRSPTTRSTFGVEVAAGCTSSDALAFTERVITNAADGARAVYAIDLDGDGDGDVLSAAYDDETVAWYENDGSQSAAVAAARAPGRAARGHGRAHARSDRRGARKVYILRALEERLALKWGIAGDDAVFEQNVAYFLWKRLRVARSWQEELAQIPTDGFAVRSAWLRNRVLTDGFRKSERLIYERSLRNDVDFAITYFLVAPLSLLWIKIFLPSLLFEHLRRVESDGDRPKYPYATPCPQTPLEFLLDLDPSLAPLVEAQVKTPAPLKPRRSLARGPATAGPPLEVLEEIYAEDSWRPSRLNYLALGVLAYFLELPEALQDVFVEELLLLVPAGATFVCRDIFASGGTVRKGTYSNGGFMLVFALIFGNLAAFGLTALLARVQQRGEDAHARRLAGLRDAAAKFGTETDDGRSSACLALPHDAP</sequence>
<dbReference type="Gene3D" id="2.130.10.130">
    <property type="entry name" value="Integrin alpha, N-terminal"/>
    <property type="match status" value="1"/>
</dbReference>
<dbReference type="PANTHER" id="PTHR44103:SF1">
    <property type="entry name" value="PROPROTEIN CONVERTASE P"/>
    <property type="match status" value="1"/>
</dbReference>
<dbReference type="SUPFAM" id="SSF69318">
    <property type="entry name" value="Integrin alpha N-terminal domain"/>
    <property type="match status" value="1"/>
</dbReference>
<accession>A0ABR1G4C1</accession>
<keyword evidence="2" id="KW-0812">Transmembrane</keyword>